<dbReference type="Proteomes" id="UP001501176">
    <property type="component" value="Unassembled WGS sequence"/>
</dbReference>
<evidence type="ECO:0000313" key="5">
    <source>
        <dbReference type="EMBL" id="GAA0217833.1"/>
    </source>
</evidence>
<evidence type="ECO:0000256" key="3">
    <source>
        <dbReference type="ARBA" id="ARBA00023163"/>
    </source>
</evidence>
<dbReference type="Gene3D" id="3.30.1050.10">
    <property type="entry name" value="SCP2 sterol-binding domain"/>
    <property type="match status" value="1"/>
</dbReference>
<dbReference type="InterPro" id="IPR011991">
    <property type="entry name" value="ArsR-like_HTH"/>
</dbReference>
<dbReference type="InterPro" id="IPR002577">
    <property type="entry name" value="HTH_HxlR"/>
</dbReference>
<evidence type="ECO:0000313" key="6">
    <source>
        <dbReference type="Proteomes" id="UP001501176"/>
    </source>
</evidence>
<dbReference type="CDD" id="cd00090">
    <property type="entry name" value="HTH_ARSR"/>
    <property type="match status" value="1"/>
</dbReference>
<organism evidence="5 6">
    <name type="scientific">Castellaniella daejeonensis</name>
    <dbReference type="NCBI Taxonomy" id="659013"/>
    <lineage>
        <taxon>Bacteria</taxon>
        <taxon>Pseudomonadati</taxon>
        <taxon>Pseudomonadota</taxon>
        <taxon>Betaproteobacteria</taxon>
        <taxon>Burkholderiales</taxon>
        <taxon>Alcaligenaceae</taxon>
        <taxon>Castellaniella</taxon>
    </lineage>
</organism>
<dbReference type="PANTHER" id="PTHR33204">
    <property type="entry name" value="TRANSCRIPTIONAL REGULATOR, MARR FAMILY"/>
    <property type="match status" value="1"/>
</dbReference>
<name>A0ABP3CXN3_9BURK</name>
<comment type="caution">
    <text evidence="5">The sequence shown here is derived from an EMBL/GenBank/DDBJ whole genome shotgun (WGS) entry which is preliminary data.</text>
</comment>
<keyword evidence="2" id="KW-0238">DNA-binding</keyword>
<gene>
    <name evidence="5" type="ORF">GCM10009125_03490</name>
</gene>
<sequence>MIQLPIMSTKRSYADGCAAAHALDLIGERWALLIIRELMLGPKRFTDLRAGLGRISANVLTQRLAELETAGIVIRRRLPPPGGGMAYDLSPWGRELEPILLQLVRWGVRSPGFVRGSPLNVDAMVLSMRALFAPEAAAGRDARVLLVLDGQPFSARVTSGRLDVHRQGTDDPAAQAALDTSPTTLLHLAYGAADLDAVEAAGQARISGLRPALERFLGCFRVPDAAA</sequence>
<keyword evidence="3" id="KW-0804">Transcription</keyword>
<evidence type="ECO:0000256" key="2">
    <source>
        <dbReference type="ARBA" id="ARBA00023125"/>
    </source>
</evidence>
<dbReference type="InterPro" id="IPR036527">
    <property type="entry name" value="SCP2_sterol-bd_dom_sf"/>
</dbReference>
<dbReference type="EMBL" id="BAAAFN010000004">
    <property type="protein sequence ID" value="GAA0217833.1"/>
    <property type="molecule type" value="Genomic_DNA"/>
</dbReference>
<accession>A0ABP3CXN3</accession>
<dbReference type="InterPro" id="IPR036388">
    <property type="entry name" value="WH-like_DNA-bd_sf"/>
</dbReference>
<dbReference type="SUPFAM" id="SSF55718">
    <property type="entry name" value="SCP-like"/>
    <property type="match status" value="1"/>
</dbReference>
<evidence type="ECO:0000259" key="4">
    <source>
        <dbReference type="PROSITE" id="PS51118"/>
    </source>
</evidence>
<dbReference type="Pfam" id="PF01638">
    <property type="entry name" value="HxlR"/>
    <property type="match status" value="1"/>
</dbReference>
<proteinExistence type="predicted"/>
<keyword evidence="6" id="KW-1185">Reference proteome</keyword>
<feature type="domain" description="HTH hxlR-type" evidence="4">
    <location>
        <begin position="17"/>
        <end position="115"/>
    </location>
</feature>
<dbReference type="InterPro" id="IPR036390">
    <property type="entry name" value="WH_DNA-bd_sf"/>
</dbReference>
<dbReference type="PROSITE" id="PS51118">
    <property type="entry name" value="HTH_HXLR"/>
    <property type="match status" value="1"/>
</dbReference>
<evidence type="ECO:0000256" key="1">
    <source>
        <dbReference type="ARBA" id="ARBA00023015"/>
    </source>
</evidence>
<dbReference type="Gene3D" id="1.10.10.10">
    <property type="entry name" value="Winged helix-like DNA-binding domain superfamily/Winged helix DNA-binding domain"/>
    <property type="match status" value="1"/>
</dbReference>
<dbReference type="SUPFAM" id="SSF46785">
    <property type="entry name" value="Winged helix' DNA-binding domain"/>
    <property type="match status" value="1"/>
</dbReference>
<reference evidence="6" key="1">
    <citation type="journal article" date="2019" name="Int. J. Syst. Evol. Microbiol.">
        <title>The Global Catalogue of Microorganisms (GCM) 10K type strain sequencing project: providing services to taxonomists for standard genome sequencing and annotation.</title>
        <authorList>
            <consortium name="The Broad Institute Genomics Platform"/>
            <consortium name="The Broad Institute Genome Sequencing Center for Infectious Disease"/>
            <person name="Wu L."/>
            <person name="Ma J."/>
        </authorList>
    </citation>
    <scope>NUCLEOTIDE SEQUENCE [LARGE SCALE GENOMIC DNA]</scope>
    <source>
        <strain evidence="6">JCM 16240</strain>
    </source>
</reference>
<protein>
    <submittedName>
        <fullName evidence="5">Winged helix-turn-helix transcriptional regulator</fullName>
    </submittedName>
</protein>
<dbReference type="PANTHER" id="PTHR33204:SF18">
    <property type="entry name" value="TRANSCRIPTIONAL REGULATORY PROTEIN"/>
    <property type="match status" value="1"/>
</dbReference>
<keyword evidence="1" id="KW-0805">Transcription regulation</keyword>